<dbReference type="Gene3D" id="1.10.10.10">
    <property type="entry name" value="Winged helix-like DNA-binding domain superfamily/Winged helix DNA-binding domain"/>
    <property type="match status" value="1"/>
</dbReference>
<evidence type="ECO:0000256" key="1">
    <source>
        <dbReference type="ARBA" id="ARBA00023015"/>
    </source>
</evidence>
<dbReference type="SMART" id="SM00895">
    <property type="entry name" value="FCD"/>
    <property type="match status" value="1"/>
</dbReference>
<dbReference type="PRINTS" id="PR00035">
    <property type="entry name" value="HTHGNTR"/>
</dbReference>
<gene>
    <name evidence="5" type="ORF">ACFOHH_14425</name>
</gene>
<name>A0ABV7DJ68_9HYPH</name>
<dbReference type="Proteomes" id="UP001595377">
    <property type="component" value="Unassembled WGS sequence"/>
</dbReference>
<proteinExistence type="predicted"/>
<dbReference type="Pfam" id="PF00392">
    <property type="entry name" value="GntR"/>
    <property type="match status" value="1"/>
</dbReference>
<reference evidence="6" key="1">
    <citation type="journal article" date="2019" name="Int. J. Syst. Evol. Microbiol.">
        <title>The Global Catalogue of Microorganisms (GCM) 10K type strain sequencing project: providing services to taxonomists for standard genome sequencing and annotation.</title>
        <authorList>
            <consortium name="The Broad Institute Genomics Platform"/>
            <consortium name="The Broad Institute Genome Sequencing Center for Infectious Disease"/>
            <person name="Wu L."/>
            <person name="Ma J."/>
        </authorList>
    </citation>
    <scope>NUCLEOTIDE SEQUENCE [LARGE SCALE GENOMIC DNA]</scope>
    <source>
        <strain evidence="6">KCTC 52677</strain>
    </source>
</reference>
<keyword evidence="1" id="KW-0805">Transcription regulation</keyword>
<dbReference type="InterPro" id="IPR000485">
    <property type="entry name" value="AsnC-type_HTH_dom"/>
</dbReference>
<dbReference type="EMBL" id="JBHRSP010000023">
    <property type="protein sequence ID" value="MFC3074303.1"/>
    <property type="molecule type" value="Genomic_DNA"/>
</dbReference>
<dbReference type="SUPFAM" id="SSF46785">
    <property type="entry name" value="Winged helix' DNA-binding domain"/>
    <property type="match status" value="1"/>
</dbReference>
<dbReference type="PROSITE" id="PS50949">
    <property type="entry name" value="HTH_GNTR"/>
    <property type="match status" value="1"/>
</dbReference>
<evidence type="ECO:0000313" key="5">
    <source>
        <dbReference type="EMBL" id="MFC3074303.1"/>
    </source>
</evidence>
<dbReference type="InterPro" id="IPR036390">
    <property type="entry name" value="WH_DNA-bd_sf"/>
</dbReference>
<dbReference type="CDD" id="cd07377">
    <property type="entry name" value="WHTH_GntR"/>
    <property type="match status" value="1"/>
</dbReference>
<feature type="domain" description="HTH gntR-type" evidence="4">
    <location>
        <begin position="9"/>
        <end position="76"/>
    </location>
</feature>
<dbReference type="Gene3D" id="1.20.120.530">
    <property type="entry name" value="GntR ligand-binding domain-like"/>
    <property type="match status" value="1"/>
</dbReference>
<dbReference type="PANTHER" id="PTHR43537:SF49">
    <property type="entry name" value="TRANSCRIPTIONAL REGULATORY PROTEIN"/>
    <property type="match status" value="1"/>
</dbReference>
<dbReference type="Pfam" id="PF07729">
    <property type="entry name" value="FCD"/>
    <property type="match status" value="1"/>
</dbReference>
<dbReference type="RefSeq" id="WP_257315324.1">
    <property type="nucleotide sequence ID" value="NZ_JANFDG010000011.1"/>
</dbReference>
<accession>A0ABV7DJ68</accession>
<comment type="caution">
    <text evidence="5">The sequence shown here is derived from an EMBL/GenBank/DDBJ whole genome shotgun (WGS) entry which is preliminary data.</text>
</comment>
<keyword evidence="2" id="KW-0238">DNA-binding</keyword>
<evidence type="ECO:0000313" key="6">
    <source>
        <dbReference type="Proteomes" id="UP001595377"/>
    </source>
</evidence>
<evidence type="ECO:0000256" key="3">
    <source>
        <dbReference type="ARBA" id="ARBA00023163"/>
    </source>
</evidence>
<dbReference type="InterPro" id="IPR000524">
    <property type="entry name" value="Tscrpt_reg_HTH_GntR"/>
</dbReference>
<sequence>MSYPHKLSAGIADNLVAVLEEAIVFLELAPSERLTEEEVAERYGVSRSPVRDALRSLERDGLVLREARKGIWVTPMSLRDFDDIYRCRIALEAIAAEQAARSTDTALKEQLWQVLDGMKRAREAGDARLFFTHDVRGSELIYQIADNTTLRRLLKGLEKQALRYRYHLYQRNRSVVDLSFDDTALIFRAIVDGDAERSYALEHDLIEKIWRETRDAIRAEFGEGRK</sequence>
<dbReference type="InterPro" id="IPR036388">
    <property type="entry name" value="WH-like_DNA-bd_sf"/>
</dbReference>
<dbReference type="PANTHER" id="PTHR43537">
    <property type="entry name" value="TRANSCRIPTIONAL REGULATOR, GNTR FAMILY"/>
    <property type="match status" value="1"/>
</dbReference>
<dbReference type="SMART" id="SM00345">
    <property type="entry name" value="HTH_GNTR"/>
    <property type="match status" value="1"/>
</dbReference>
<protein>
    <submittedName>
        <fullName evidence="5">GntR family transcriptional regulator</fullName>
    </submittedName>
</protein>
<dbReference type="InterPro" id="IPR011711">
    <property type="entry name" value="GntR_C"/>
</dbReference>
<dbReference type="InterPro" id="IPR008920">
    <property type="entry name" value="TF_FadR/GntR_C"/>
</dbReference>
<organism evidence="5 6">
    <name type="scientific">Shinella pollutisoli</name>
    <dbReference type="NCBI Taxonomy" id="2250594"/>
    <lineage>
        <taxon>Bacteria</taxon>
        <taxon>Pseudomonadati</taxon>
        <taxon>Pseudomonadota</taxon>
        <taxon>Alphaproteobacteria</taxon>
        <taxon>Hyphomicrobiales</taxon>
        <taxon>Rhizobiaceae</taxon>
        <taxon>Shinella</taxon>
    </lineage>
</organism>
<dbReference type="PRINTS" id="PR00033">
    <property type="entry name" value="HTHASNC"/>
</dbReference>
<evidence type="ECO:0000256" key="2">
    <source>
        <dbReference type="ARBA" id="ARBA00023125"/>
    </source>
</evidence>
<evidence type="ECO:0000259" key="4">
    <source>
        <dbReference type="PROSITE" id="PS50949"/>
    </source>
</evidence>
<keyword evidence="6" id="KW-1185">Reference proteome</keyword>
<keyword evidence="3" id="KW-0804">Transcription</keyword>
<dbReference type="SUPFAM" id="SSF48008">
    <property type="entry name" value="GntR ligand-binding domain-like"/>
    <property type="match status" value="1"/>
</dbReference>